<keyword evidence="7" id="KW-1185">Reference proteome</keyword>
<dbReference type="GO" id="GO:0016020">
    <property type="term" value="C:membrane"/>
    <property type="evidence" value="ECO:0007669"/>
    <property type="project" value="UniProtKB-SubCell"/>
</dbReference>
<dbReference type="PANTHER" id="PTHR20661:SF0">
    <property type="entry name" value="PHOSPHATIDYLINOSITOL-GLYCAN BIOSYNTHESIS CLASS W PROTEIN"/>
    <property type="match status" value="1"/>
</dbReference>
<comment type="caution">
    <text evidence="6">The sequence shown here is derived from an EMBL/GenBank/DDBJ whole genome shotgun (WGS) entry which is preliminary data.</text>
</comment>
<evidence type="ECO:0000256" key="4">
    <source>
        <dbReference type="ARBA" id="ARBA00023136"/>
    </source>
</evidence>
<dbReference type="GO" id="GO:0032216">
    <property type="term" value="F:glucosaminyl-phosphatidylinositol O-acyltransferase activity"/>
    <property type="evidence" value="ECO:0007669"/>
    <property type="project" value="TreeGrafter"/>
</dbReference>
<feature type="transmembrane region" description="Helical" evidence="5">
    <location>
        <begin position="23"/>
        <end position="42"/>
    </location>
</feature>
<dbReference type="Pfam" id="PF06423">
    <property type="entry name" value="GWT1"/>
    <property type="match status" value="1"/>
</dbReference>
<feature type="transmembrane region" description="Helical" evidence="5">
    <location>
        <begin position="217"/>
        <end position="235"/>
    </location>
</feature>
<evidence type="ECO:0000313" key="7">
    <source>
        <dbReference type="Proteomes" id="UP000747542"/>
    </source>
</evidence>
<organism evidence="6 7">
    <name type="scientific">Homarus americanus</name>
    <name type="common">American lobster</name>
    <dbReference type="NCBI Taxonomy" id="6706"/>
    <lineage>
        <taxon>Eukaryota</taxon>
        <taxon>Metazoa</taxon>
        <taxon>Ecdysozoa</taxon>
        <taxon>Arthropoda</taxon>
        <taxon>Crustacea</taxon>
        <taxon>Multicrustacea</taxon>
        <taxon>Malacostraca</taxon>
        <taxon>Eumalacostraca</taxon>
        <taxon>Eucarida</taxon>
        <taxon>Decapoda</taxon>
        <taxon>Pleocyemata</taxon>
        <taxon>Astacidea</taxon>
        <taxon>Nephropoidea</taxon>
        <taxon>Nephropidae</taxon>
        <taxon>Homarus</taxon>
    </lineage>
</organism>
<feature type="transmembrane region" description="Helical" evidence="5">
    <location>
        <begin position="85"/>
        <end position="105"/>
    </location>
</feature>
<sequence>MNSARESHEAFVSGHSGSSAPDLILAVTPAFPASALAVLIIRGRAGWFAKTEEYGYSLMDVGAAGFVVINGIVETKKRPYYRYIMRDGVILSVLGVLRLVLVRAANYQHHVTEYGVHANFFFTLAFIKFTCSWWVCHLKCLGSAMVALFLCLCHHLYLTVGNGGPWTLSDIPRDTLLLANREWLVSMPGYVALYFLGASLGAFVFNRSGNTKLTRPLIVITLLCGGCLAGLHHYVDLPSRRLGNPTFAGFSSCS</sequence>
<gene>
    <name evidence="6" type="primary">gwt1-L</name>
    <name evidence="6" type="ORF">Hamer_G023345</name>
</gene>
<evidence type="ECO:0000313" key="6">
    <source>
        <dbReference type="EMBL" id="KAG7176492.1"/>
    </source>
</evidence>
<feature type="transmembrane region" description="Helical" evidence="5">
    <location>
        <begin position="117"/>
        <end position="136"/>
    </location>
</feature>
<dbReference type="InterPro" id="IPR009447">
    <property type="entry name" value="PIGW/GWT1"/>
</dbReference>
<dbReference type="PANTHER" id="PTHR20661">
    <property type="entry name" value="PHOSPHATIDYLINOSITOL-GLYCAN BIOSYNTHESIS CLASS W PROTEIN"/>
    <property type="match status" value="1"/>
</dbReference>
<evidence type="ECO:0000256" key="2">
    <source>
        <dbReference type="ARBA" id="ARBA00022692"/>
    </source>
</evidence>
<dbReference type="GO" id="GO:0005783">
    <property type="term" value="C:endoplasmic reticulum"/>
    <property type="evidence" value="ECO:0007669"/>
    <property type="project" value="TreeGrafter"/>
</dbReference>
<dbReference type="EMBL" id="JAHLQT010003299">
    <property type="protein sequence ID" value="KAG7176492.1"/>
    <property type="molecule type" value="Genomic_DNA"/>
</dbReference>
<reference evidence="6" key="1">
    <citation type="journal article" date="2021" name="Sci. Adv.">
        <title>The American lobster genome reveals insights on longevity, neural, and immune adaptations.</title>
        <authorList>
            <person name="Polinski J.M."/>
            <person name="Zimin A.V."/>
            <person name="Clark K.F."/>
            <person name="Kohn A.B."/>
            <person name="Sadowski N."/>
            <person name="Timp W."/>
            <person name="Ptitsyn A."/>
            <person name="Khanna P."/>
            <person name="Romanova D.Y."/>
            <person name="Williams P."/>
            <person name="Greenwood S.J."/>
            <person name="Moroz L.L."/>
            <person name="Walt D.R."/>
            <person name="Bodnar A.G."/>
        </authorList>
    </citation>
    <scope>NUCLEOTIDE SEQUENCE</scope>
    <source>
        <strain evidence="6">GMGI-L3</strain>
    </source>
</reference>
<dbReference type="GO" id="GO:0072659">
    <property type="term" value="P:protein localization to plasma membrane"/>
    <property type="evidence" value="ECO:0007669"/>
    <property type="project" value="TreeGrafter"/>
</dbReference>
<protein>
    <submittedName>
        <fullName evidence="6">GPI-anchored wall transfer protein 1-like</fullName>
    </submittedName>
</protein>
<keyword evidence="3 5" id="KW-1133">Transmembrane helix</keyword>
<evidence type="ECO:0000256" key="3">
    <source>
        <dbReference type="ARBA" id="ARBA00022989"/>
    </source>
</evidence>
<name>A0A8J5TQD2_HOMAM</name>
<evidence type="ECO:0000256" key="5">
    <source>
        <dbReference type="SAM" id="Phobius"/>
    </source>
</evidence>
<feature type="transmembrane region" description="Helical" evidence="5">
    <location>
        <begin position="54"/>
        <end position="73"/>
    </location>
</feature>
<feature type="transmembrane region" description="Helical" evidence="5">
    <location>
        <begin position="183"/>
        <end position="205"/>
    </location>
</feature>
<dbReference type="GO" id="GO:0006506">
    <property type="term" value="P:GPI anchor biosynthetic process"/>
    <property type="evidence" value="ECO:0007669"/>
    <property type="project" value="InterPro"/>
</dbReference>
<dbReference type="Proteomes" id="UP000747542">
    <property type="component" value="Unassembled WGS sequence"/>
</dbReference>
<keyword evidence="4 5" id="KW-0472">Membrane</keyword>
<evidence type="ECO:0000256" key="1">
    <source>
        <dbReference type="ARBA" id="ARBA00004141"/>
    </source>
</evidence>
<dbReference type="AlphaFoldDB" id="A0A8J5TQD2"/>
<accession>A0A8J5TQD2</accession>
<proteinExistence type="predicted"/>
<keyword evidence="2 5" id="KW-0812">Transmembrane</keyword>
<comment type="subcellular location">
    <subcellularLocation>
        <location evidence="1">Membrane</location>
        <topology evidence="1">Multi-pass membrane protein</topology>
    </subcellularLocation>
</comment>